<sequence>MMRIFLQPLLFLSLLFPLFSLAEQDQDDWLYQVKVNDTIWDICKNYVADSQCWRKLVDYNQIKTPKYLPPDTIVRIPKAWLKPSLAQALVIAVQGEVKVLRDGEEGEKPVTVGDQLSQFDTITARNGSAMIKFADDSRLLLKPNSAVRMQGLRYYQRGGIANTQLRLLKGRVKASVEKLRGLESRFDIATPAAVAAVRGTEFRVGLAEESGKAVMVTELLEGGLDMTNDQGKQRLAAGEALRAVEGETLQAPVKLLPRPRLELSAAEQVVLPYSLRWQPIAGAAYYKVSLRQSGLLLWENSTTDVTYAIDLPGDGDFEVQISAVDEQGFEGRGRRLRIASGE</sequence>
<dbReference type="InterPro" id="IPR006860">
    <property type="entry name" value="FecR"/>
</dbReference>
<feature type="domain" description="FecR protein" evidence="3">
    <location>
        <begin position="123"/>
        <end position="222"/>
    </location>
</feature>
<feature type="chain" id="PRO_5045180287" evidence="1">
    <location>
        <begin position="23"/>
        <end position="342"/>
    </location>
</feature>
<feature type="signal peptide" evidence="1">
    <location>
        <begin position="1"/>
        <end position="22"/>
    </location>
</feature>
<keyword evidence="1" id="KW-0732">Signal</keyword>
<proteinExistence type="predicted"/>
<dbReference type="EMBL" id="JBHRYB010000013">
    <property type="protein sequence ID" value="MFC3680962.1"/>
    <property type="molecule type" value="Genomic_DNA"/>
</dbReference>
<dbReference type="InterPro" id="IPR036779">
    <property type="entry name" value="LysM_dom_sf"/>
</dbReference>
<dbReference type="Proteomes" id="UP001595722">
    <property type="component" value="Unassembled WGS sequence"/>
</dbReference>
<protein>
    <submittedName>
        <fullName evidence="4">FecR domain-containing protein</fullName>
    </submittedName>
</protein>
<dbReference type="Pfam" id="PF04773">
    <property type="entry name" value="FecR"/>
    <property type="match status" value="1"/>
</dbReference>
<dbReference type="Pfam" id="PF01476">
    <property type="entry name" value="LysM"/>
    <property type="match status" value="1"/>
</dbReference>
<organism evidence="4 5">
    <name type="scientific">Bacterioplanoides pacificum</name>
    <dbReference type="NCBI Taxonomy" id="1171596"/>
    <lineage>
        <taxon>Bacteria</taxon>
        <taxon>Pseudomonadati</taxon>
        <taxon>Pseudomonadota</taxon>
        <taxon>Gammaproteobacteria</taxon>
        <taxon>Oceanospirillales</taxon>
        <taxon>Oceanospirillaceae</taxon>
        <taxon>Bacterioplanoides</taxon>
    </lineage>
</organism>
<gene>
    <name evidence="4" type="ORF">ACFOMG_12720</name>
</gene>
<dbReference type="PANTHER" id="PTHR38731">
    <property type="entry name" value="LIPL45-RELATED LIPOPROTEIN-RELATED"/>
    <property type="match status" value="1"/>
</dbReference>
<accession>A0ABV7VVW5</accession>
<feature type="domain" description="LysM" evidence="2">
    <location>
        <begin position="31"/>
        <end position="77"/>
    </location>
</feature>
<evidence type="ECO:0000256" key="1">
    <source>
        <dbReference type="SAM" id="SignalP"/>
    </source>
</evidence>
<evidence type="ECO:0000313" key="4">
    <source>
        <dbReference type="EMBL" id="MFC3680962.1"/>
    </source>
</evidence>
<evidence type="ECO:0000259" key="3">
    <source>
        <dbReference type="Pfam" id="PF04773"/>
    </source>
</evidence>
<dbReference type="PANTHER" id="PTHR38731:SF1">
    <property type="entry name" value="FECR PROTEIN DOMAIN-CONTAINING PROTEIN"/>
    <property type="match status" value="1"/>
</dbReference>
<reference evidence="5" key="1">
    <citation type="journal article" date="2019" name="Int. J. Syst. Evol. Microbiol.">
        <title>The Global Catalogue of Microorganisms (GCM) 10K type strain sequencing project: providing services to taxonomists for standard genome sequencing and annotation.</title>
        <authorList>
            <consortium name="The Broad Institute Genomics Platform"/>
            <consortium name="The Broad Institute Genome Sequencing Center for Infectious Disease"/>
            <person name="Wu L."/>
            <person name="Ma J."/>
        </authorList>
    </citation>
    <scope>NUCLEOTIDE SEQUENCE [LARGE SCALE GENOMIC DNA]</scope>
    <source>
        <strain evidence="5">KCTC 42424</strain>
    </source>
</reference>
<dbReference type="Gene3D" id="2.60.120.1440">
    <property type="match status" value="1"/>
</dbReference>
<dbReference type="RefSeq" id="WP_376867072.1">
    <property type="nucleotide sequence ID" value="NZ_JBHRYB010000013.1"/>
</dbReference>
<comment type="caution">
    <text evidence="4">The sequence shown here is derived from an EMBL/GenBank/DDBJ whole genome shotgun (WGS) entry which is preliminary data.</text>
</comment>
<dbReference type="Gene3D" id="3.10.350.10">
    <property type="entry name" value="LysM domain"/>
    <property type="match status" value="1"/>
</dbReference>
<dbReference type="CDD" id="cd00118">
    <property type="entry name" value="LysM"/>
    <property type="match status" value="1"/>
</dbReference>
<evidence type="ECO:0000259" key="2">
    <source>
        <dbReference type="Pfam" id="PF01476"/>
    </source>
</evidence>
<dbReference type="InterPro" id="IPR018392">
    <property type="entry name" value="LysM"/>
</dbReference>
<keyword evidence="5" id="KW-1185">Reference proteome</keyword>
<evidence type="ECO:0000313" key="5">
    <source>
        <dbReference type="Proteomes" id="UP001595722"/>
    </source>
</evidence>
<name>A0ABV7VVW5_9GAMM</name>